<dbReference type="Pfam" id="PF16751">
    <property type="entry name" value="RsdA_SigD_bd"/>
    <property type="match status" value="1"/>
</dbReference>
<evidence type="ECO:0000256" key="2">
    <source>
        <dbReference type="SAM" id="Phobius"/>
    </source>
</evidence>
<evidence type="ECO:0000256" key="1">
    <source>
        <dbReference type="SAM" id="MobiDB-lite"/>
    </source>
</evidence>
<sequence>MSGRTPESGGEVDLAAIARDDELLDALGRGDPAPEGDDLAAMLAAWRDDLGEAVDDDPVRPATPALPAVRPRRVRLGRPLVRVAAAVVVLAGVATGLGIGSRDAGPSSPLWALTQVLHPEQAEVRLIEDTIRQARSALAAGRPDEARDLLDEALRRLTSVEDPSTVRRLAAEIDALRRDLVATVPTPAPAAPNPSATPTTTPPSPGGGTGPQAPASSTPPPSPRPSSSPLVVVPVPELPDLPGLSPSSAAPSLPGLPLPTPDILD</sequence>
<dbReference type="EMBL" id="JAATEO010000017">
    <property type="protein sequence ID" value="NJP33572.1"/>
    <property type="molecule type" value="Genomic_DNA"/>
</dbReference>
<feature type="compositionally biased region" description="Pro residues" evidence="1">
    <location>
        <begin position="254"/>
        <end position="265"/>
    </location>
</feature>
<keyword evidence="2" id="KW-1133">Transmembrane helix</keyword>
<evidence type="ECO:0000259" key="3">
    <source>
        <dbReference type="Pfam" id="PF16751"/>
    </source>
</evidence>
<reference evidence="4 5" key="1">
    <citation type="submission" date="2020-03" db="EMBL/GenBank/DDBJ databases">
        <title>WGS of actinomycetes isolated from Thailand.</title>
        <authorList>
            <person name="Thawai C."/>
        </authorList>
    </citation>
    <scope>NUCLEOTIDE SEQUENCE [LARGE SCALE GENOMIC DNA]</scope>
    <source>
        <strain evidence="4 5">HSS6-12</strain>
    </source>
</reference>
<feature type="domain" description="Anti-sigma-D factor RsdA sigma factor binding region" evidence="3">
    <location>
        <begin position="13"/>
        <end position="50"/>
    </location>
</feature>
<evidence type="ECO:0000313" key="4">
    <source>
        <dbReference type="EMBL" id="NJP33572.1"/>
    </source>
</evidence>
<name>A0ABX0Z6W5_9ACTN</name>
<dbReference type="Proteomes" id="UP000783871">
    <property type="component" value="Unassembled WGS sequence"/>
</dbReference>
<evidence type="ECO:0000313" key="5">
    <source>
        <dbReference type="Proteomes" id="UP000783871"/>
    </source>
</evidence>
<keyword evidence="2" id="KW-0472">Membrane</keyword>
<dbReference type="RefSeq" id="WP_168001943.1">
    <property type="nucleotide sequence ID" value="NZ_JAATEO010000017.1"/>
</dbReference>
<dbReference type="InterPro" id="IPR031928">
    <property type="entry name" value="RsdA_SigD-bd"/>
</dbReference>
<comment type="caution">
    <text evidence="4">The sequence shown here is derived from an EMBL/GenBank/DDBJ whole genome shotgun (WGS) entry which is preliminary data.</text>
</comment>
<gene>
    <name evidence="4" type="ORF">HCJ94_16680</name>
</gene>
<feature type="compositionally biased region" description="Pro residues" evidence="1">
    <location>
        <begin position="217"/>
        <end position="226"/>
    </location>
</feature>
<keyword evidence="5" id="KW-1185">Reference proteome</keyword>
<protein>
    <recommendedName>
        <fullName evidence="3">Anti-sigma-D factor RsdA sigma factor binding region domain-containing protein</fullName>
    </recommendedName>
</protein>
<proteinExistence type="predicted"/>
<feature type="transmembrane region" description="Helical" evidence="2">
    <location>
        <begin position="80"/>
        <end position="100"/>
    </location>
</feature>
<organism evidence="4 5">
    <name type="scientific">Micromonospora thermarum</name>
    <dbReference type="NCBI Taxonomy" id="2720024"/>
    <lineage>
        <taxon>Bacteria</taxon>
        <taxon>Bacillati</taxon>
        <taxon>Actinomycetota</taxon>
        <taxon>Actinomycetes</taxon>
        <taxon>Micromonosporales</taxon>
        <taxon>Micromonosporaceae</taxon>
        <taxon>Micromonospora</taxon>
    </lineage>
</organism>
<feature type="region of interest" description="Disordered" evidence="1">
    <location>
        <begin position="184"/>
        <end position="265"/>
    </location>
</feature>
<dbReference type="Gene3D" id="6.10.250.1300">
    <property type="match status" value="1"/>
</dbReference>
<keyword evidence="2" id="KW-0812">Transmembrane</keyword>
<accession>A0ABX0Z6W5</accession>
<feature type="compositionally biased region" description="Low complexity" evidence="1">
    <location>
        <begin position="227"/>
        <end position="253"/>
    </location>
</feature>